<name>A0A4Q4SPZ1_9PLEO</name>
<feature type="region of interest" description="Disordered" evidence="1">
    <location>
        <begin position="109"/>
        <end position="144"/>
    </location>
</feature>
<protein>
    <submittedName>
        <fullName evidence="2">Uncharacterized protein</fullName>
    </submittedName>
</protein>
<sequence>MNHPYRGVGEDCSFNPEPGESAGGLPNEFRGAYQQQYECAKHDWGDNADDGSGVYRAGFVAHGADHRDGQEHLGNRGRPHPNFLVYLGDHQVERRDHVRQSIPNHIYEPEVDTGNAASNHGRRQQRVESNGGGTQIDHPGMPLYSNNTREAAATPDNNPAIDTVGNQAWDSERLQYPIPLPSEHATAHGLMPSEVHLDTILANQGVSPGIEPYSEWPLDFSIDSNPGWYDDDAPAPRGQPEYNEEVPWSSVNLHNQHPRLPTEQLEQVANMAEAYQTRHASHNSGDTFDLVASNADPAGDKQEPHWSMINTATRHSAPLTSGNLSNPMGYASGPFNQEQGQDTLAVPSNQVVGQQDGRSQCYLLQTMIQDTASQT</sequence>
<evidence type="ECO:0000313" key="2">
    <source>
        <dbReference type="EMBL" id="RYO72386.1"/>
    </source>
</evidence>
<evidence type="ECO:0000256" key="1">
    <source>
        <dbReference type="SAM" id="MobiDB-lite"/>
    </source>
</evidence>
<organism evidence="2 3">
    <name type="scientific">Alternaria arborescens</name>
    <dbReference type="NCBI Taxonomy" id="156630"/>
    <lineage>
        <taxon>Eukaryota</taxon>
        <taxon>Fungi</taxon>
        <taxon>Dikarya</taxon>
        <taxon>Ascomycota</taxon>
        <taxon>Pezizomycotina</taxon>
        <taxon>Dothideomycetes</taxon>
        <taxon>Pleosporomycetidae</taxon>
        <taxon>Pleosporales</taxon>
        <taxon>Pleosporineae</taxon>
        <taxon>Pleosporaceae</taxon>
        <taxon>Alternaria</taxon>
        <taxon>Alternaria sect. Alternaria</taxon>
    </lineage>
</organism>
<dbReference type="EMBL" id="PEJP01000004">
    <property type="protein sequence ID" value="RYO72386.1"/>
    <property type="molecule type" value="Genomic_DNA"/>
</dbReference>
<gene>
    <name evidence="2" type="ORF">AA0113_g1398</name>
</gene>
<proteinExistence type="predicted"/>
<feature type="region of interest" description="Disordered" evidence="1">
    <location>
        <begin position="1"/>
        <end position="27"/>
    </location>
</feature>
<comment type="caution">
    <text evidence="2">The sequence shown here is derived from an EMBL/GenBank/DDBJ whole genome shotgun (WGS) entry which is preliminary data.</text>
</comment>
<reference evidence="3" key="1">
    <citation type="journal article" date="2019" name="bioRxiv">
        <title>Genomics, evolutionary history and diagnostics of the Alternaria alternata species group including apple and Asian pear pathotypes.</title>
        <authorList>
            <person name="Armitage A.D."/>
            <person name="Cockerton H.M."/>
            <person name="Sreenivasaprasad S."/>
            <person name="Woodhall J.W."/>
            <person name="Lane C.R."/>
            <person name="Harrison R.J."/>
            <person name="Clarkson J.P."/>
        </authorList>
    </citation>
    <scope>NUCLEOTIDE SEQUENCE [LARGE SCALE GENOMIC DNA]</scope>
    <source>
        <strain evidence="3">RGR 97.0016</strain>
    </source>
</reference>
<keyword evidence="3" id="KW-1185">Reference proteome</keyword>
<accession>A0A4Q4SPZ1</accession>
<dbReference type="Proteomes" id="UP000293823">
    <property type="component" value="Unassembled WGS sequence"/>
</dbReference>
<dbReference type="AlphaFoldDB" id="A0A4Q4SPZ1"/>
<evidence type="ECO:0000313" key="3">
    <source>
        <dbReference type="Proteomes" id="UP000293823"/>
    </source>
</evidence>